<dbReference type="Pfam" id="PF04977">
    <property type="entry name" value="DivIC"/>
    <property type="match status" value="1"/>
</dbReference>
<keyword evidence="4" id="KW-1133">Transmembrane helix</keyword>
<evidence type="ECO:0000256" key="6">
    <source>
        <dbReference type="ARBA" id="ARBA00023306"/>
    </source>
</evidence>
<gene>
    <name evidence="7" type="ORF">MNBD_GAMMA12-3478</name>
</gene>
<dbReference type="EMBL" id="UOFL01000212">
    <property type="protein sequence ID" value="VAW81193.1"/>
    <property type="molecule type" value="Genomic_DNA"/>
</dbReference>
<accession>A0A3B0YZ03</accession>
<dbReference type="GO" id="GO:0030428">
    <property type="term" value="C:cell septum"/>
    <property type="evidence" value="ECO:0007669"/>
    <property type="project" value="TreeGrafter"/>
</dbReference>
<evidence type="ECO:0000256" key="2">
    <source>
        <dbReference type="ARBA" id="ARBA00022618"/>
    </source>
</evidence>
<name>A0A3B0YZ03_9ZZZZ</name>
<proteinExistence type="inferred from homology"/>
<dbReference type="PANTHER" id="PTHR37485">
    <property type="entry name" value="CELL DIVISION PROTEIN FTSB"/>
    <property type="match status" value="1"/>
</dbReference>
<reference evidence="7" key="1">
    <citation type="submission" date="2018-06" db="EMBL/GenBank/DDBJ databases">
        <authorList>
            <person name="Zhirakovskaya E."/>
        </authorList>
    </citation>
    <scope>NUCLEOTIDE SEQUENCE</scope>
</reference>
<keyword evidence="2 7" id="KW-0132">Cell division</keyword>
<dbReference type="HAMAP" id="MF_00599">
    <property type="entry name" value="FtsB"/>
    <property type="match status" value="1"/>
</dbReference>
<sequence>MRLLVISLTSLLLVLQYQFWIGSGGWLDAYSLQTRVQLQKSINHKLTERNKALLGEVLDLKQGYDAVEERGRTDFGLVKPGETFYQVVDSPESVK</sequence>
<dbReference type="GO" id="GO:0043093">
    <property type="term" value="P:FtsZ-dependent cytokinesis"/>
    <property type="evidence" value="ECO:0007669"/>
    <property type="project" value="TreeGrafter"/>
</dbReference>
<evidence type="ECO:0000256" key="3">
    <source>
        <dbReference type="ARBA" id="ARBA00022692"/>
    </source>
</evidence>
<dbReference type="AlphaFoldDB" id="A0A3B0YZ03"/>
<dbReference type="InterPro" id="IPR007060">
    <property type="entry name" value="FtsL/DivIC"/>
</dbReference>
<organism evidence="7">
    <name type="scientific">hydrothermal vent metagenome</name>
    <dbReference type="NCBI Taxonomy" id="652676"/>
    <lineage>
        <taxon>unclassified sequences</taxon>
        <taxon>metagenomes</taxon>
        <taxon>ecological metagenomes</taxon>
    </lineage>
</organism>
<keyword evidence="5" id="KW-0472">Membrane</keyword>
<keyword evidence="6" id="KW-0131">Cell cycle</keyword>
<protein>
    <submittedName>
        <fullName evidence="7">Cell division protein DivIC (FtsB), stabilizes FtsL against RasP cleavage</fullName>
    </submittedName>
</protein>
<dbReference type="PANTHER" id="PTHR37485:SF1">
    <property type="entry name" value="CELL DIVISION PROTEIN FTSB"/>
    <property type="match status" value="1"/>
</dbReference>
<evidence type="ECO:0000256" key="4">
    <source>
        <dbReference type="ARBA" id="ARBA00022989"/>
    </source>
</evidence>
<keyword evidence="3" id="KW-0812">Transmembrane</keyword>
<evidence type="ECO:0000256" key="1">
    <source>
        <dbReference type="ARBA" id="ARBA00022475"/>
    </source>
</evidence>
<dbReference type="NCBIfam" id="NF002058">
    <property type="entry name" value="PRK00888.1"/>
    <property type="match status" value="1"/>
</dbReference>
<dbReference type="InterPro" id="IPR023081">
    <property type="entry name" value="Cell_div_FtsB"/>
</dbReference>
<keyword evidence="1" id="KW-1003">Cell membrane</keyword>
<evidence type="ECO:0000256" key="5">
    <source>
        <dbReference type="ARBA" id="ARBA00023136"/>
    </source>
</evidence>
<evidence type="ECO:0000313" key="7">
    <source>
        <dbReference type="EMBL" id="VAW81193.1"/>
    </source>
</evidence>